<dbReference type="InterPro" id="IPR000182">
    <property type="entry name" value="GNAT_dom"/>
</dbReference>
<dbReference type="PROSITE" id="PS51186">
    <property type="entry name" value="GNAT"/>
    <property type="match status" value="1"/>
</dbReference>
<dbReference type="Proteomes" id="UP001595823">
    <property type="component" value="Unassembled WGS sequence"/>
</dbReference>
<evidence type="ECO:0000313" key="2">
    <source>
        <dbReference type="EMBL" id="MFC4337781.1"/>
    </source>
</evidence>
<feature type="domain" description="N-acetyltransferase" evidence="1">
    <location>
        <begin position="80"/>
        <end position="217"/>
    </location>
</feature>
<keyword evidence="3" id="KW-1185">Reference proteome</keyword>
<name>A0ABV8U5C5_9ACTN</name>
<reference evidence="3" key="1">
    <citation type="journal article" date="2019" name="Int. J. Syst. Evol. Microbiol.">
        <title>The Global Catalogue of Microorganisms (GCM) 10K type strain sequencing project: providing services to taxonomists for standard genome sequencing and annotation.</title>
        <authorList>
            <consortium name="The Broad Institute Genomics Platform"/>
            <consortium name="The Broad Institute Genome Sequencing Center for Infectious Disease"/>
            <person name="Wu L."/>
            <person name="Ma J."/>
        </authorList>
    </citation>
    <scope>NUCLEOTIDE SEQUENCE [LARGE SCALE GENOMIC DNA]</scope>
    <source>
        <strain evidence="3">IBRC-M 10908</strain>
    </source>
</reference>
<sequence>MDTDTAHDIPNLVMEWGRGWSRSRRTERPTPVEGGFRIHVGDRGHRDRHIFHTYTLDSLRSWAERLDGPGQWIKVAGSQEEVREALPDHWRIDADGHYMTTRLVKSGHSLSPEYRMEVEESDHRLVAKVYDSADEEAASANLGLTGESAIFDRVSTSPAHRRRGLGTAVMAELADRALALGVSRGILGATNDGRALYERLGWVAVAELSGAFVPEGD</sequence>
<evidence type="ECO:0000313" key="3">
    <source>
        <dbReference type="Proteomes" id="UP001595823"/>
    </source>
</evidence>
<comment type="caution">
    <text evidence="2">The sequence shown here is derived from an EMBL/GenBank/DDBJ whole genome shotgun (WGS) entry which is preliminary data.</text>
</comment>
<evidence type="ECO:0000259" key="1">
    <source>
        <dbReference type="PROSITE" id="PS51186"/>
    </source>
</evidence>
<dbReference type="Gene3D" id="3.40.630.30">
    <property type="match status" value="1"/>
</dbReference>
<dbReference type="SUPFAM" id="SSF55729">
    <property type="entry name" value="Acyl-CoA N-acyltransferases (Nat)"/>
    <property type="match status" value="1"/>
</dbReference>
<dbReference type="CDD" id="cd04301">
    <property type="entry name" value="NAT_SF"/>
    <property type="match status" value="1"/>
</dbReference>
<dbReference type="EMBL" id="JBHSDK010000061">
    <property type="protein sequence ID" value="MFC4337781.1"/>
    <property type="molecule type" value="Genomic_DNA"/>
</dbReference>
<proteinExistence type="predicted"/>
<organism evidence="2 3">
    <name type="scientific">Salininema proteolyticum</name>
    <dbReference type="NCBI Taxonomy" id="1607685"/>
    <lineage>
        <taxon>Bacteria</taxon>
        <taxon>Bacillati</taxon>
        <taxon>Actinomycetota</taxon>
        <taxon>Actinomycetes</taxon>
        <taxon>Glycomycetales</taxon>
        <taxon>Glycomycetaceae</taxon>
        <taxon>Salininema</taxon>
    </lineage>
</organism>
<dbReference type="RefSeq" id="WP_380625113.1">
    <property type="nucleotide sequence ID" value="NZ_JBHSDK010000061.1"/>
</dbReference>
<protein>
    <submittedName>
        <fullName evidence="2">GNAT family N-acetyltransferase</fullName>
    </submittedName>
</protein>
<dbReference type="InterPro" id="IPR016181">
    <property type="entry name" value="Acyl_CoA_acyltransferase"/>
</dbReference>
<accession>A0ABV8U5C5</accession>
<gene>
    <name evidence="2" type="ORF">ACFPET_21530</name>
</gene>
<dbReference type="Pfam" id="PF13508">
    <property type="entry name" value="Acetyltransf_7"/>
    <property type="match status" value="1"/>
</dbReference>